<organism evidence="2 3">
    <name type="scientific">Tumebacillus lipolyticus</name>
    <dbReference type="NCBI Taxonomy" id="1280370"/>
    <lineage>
        <taxon>Bacteria</taxon>
        <taxon>Bacillati</taxon>
        <taxon>Bacillota</taxon>
        <taxon>Bacilli</taxon>
        <taxon>Bacillales</taxon>
        <taxon>Alicyclobacillaceae</taxon>
        <taxon>Tumebacillus</taxon>
    </lineage>
</organism>
<gene>
    <name evidence="2" type="ORF">ACFSOY_08250</name>
</gene>
<protein>
    <recommendedName>
        <fullName evidence="4">5-bromo-4-chloroindolyl phosphate hydrolysis protein</fullName>
    </recommendedName>
</protein>
<evidence type="ECO:0000313" key="3">
    <source>
        <dbReference type="Proteomes" id="UP001597343"/>
    </source>
</evidence>
<dbReference type="Proteomes" id="UP001597343">
    <property type="component" value="Unassembled WGS sequence"/>
</dbReference>
<feature type="region of interest" description="Disordered" evidence="1">
    <location>
        <begin position="49"/>
        <end position="77"/>
    </location>
</feature>
<proteinExistence type="predicted"/>
<comment type="caution">
    <text evidence="2">The sequence shown here is derived from an EMBL/GenBank/DDBJ whole genome shotgun (WGS) entry which is preliminary data.</text>
</comment>
<sequence length="212" mass="23858">MKKKVVLGAAGGYLIALITSPILPEMISLLIPFIGMGVGSVLDRNTKKSNIPDVLPESPAEPTVQAEQRQATDRRPQVSPEFAPVLEYLEIMEDMIISEGQKNNLDDEIVEKSLALFARLQRVIPLLQELDNGTINHTIRRLVLKDLNSFITPFLRLSGDTKTKNRRMLLNGLKDINMKITSIVETIEHKDLIELQTKADLIHSRYSESDHH</sequence>
<evidence type="ECO:0000256" key="1">
    <source>
        <dbReference type="SAM" id="MobiDB-lite"/>
    </source>
</evidence>
<reference evidence="3" key="1">
    <citation type="journal article" date="2019" name="Int. J. Syst. Evol. Microbiol.">
        <title>The Global Catalogue of Microorganisms (GCM) 10K type strain sequencing project: providing services to taxonomists for standard genome sequencing and annotation.</title>
        <authorList>
            <consortium name="The Broad Institute Genomics Platform"/>
            <consortium name="The Broad Institute Genome Sequencing Center for Infectious Disease"/>
            <person name="Wu L."/>
            <person name="Ma J."/>
        </authorList>
    </citation>
    <scope>NUCLEOTIDE SEQUENCE [LARGE SCALE GENOMIC DNA]</scope>
    <source>
        <strain evidence="3">CGMCC 1.13574</strain>
    </source>
</reference>
<evidence type="ECO:0000313" key="2">
    <source>
        <dbReference type="EMBL" id="MFD2169985.1"/>
    </source>
</evidence>
<accession>A0ABW4ZXQ6</accession>
<evidence type="ECO:0008006" key="4">
    <source>
        <dbReference type="Google" id="ProtNLM"/>
    </source>
</evidence>
<keyword evidence="3" id="KW-1185">Reference proteome</keyword>
<name>A0ABW4ZXQ6_9BACL</name>
<dbReference type="RefSeq" id="WP_386046781.1">
    <property type="nucleotide sequence ID" value="NZ_JBHUIO010000005.1"/>
</dbReference>
<dbReference type="EMBL" id="JBHUIO010000005">
    <property type="protein sequence ID" value="MFD2169985.1"/>
    <property type="molecule type" value="Genomic_DNA"/>
</dbReference>